<evidence type="ECO:0000313" key="3">
    <source>
        <dbReference type="Proteomes" id="UP000541535"/>
    </source>
</evidence>
<sequence length="429" mass="45561">MTRRIAHFSDLHYANDTLAEVDACFGHAIDAAIAQHAEVAIITGDTTDHALPVHAPAFAALARQIRRLAEHCPVLMLQGTYSHEPLGTLGVFPLLGGRHPIHVAERIGQVALSSRGQWHASPGWRFDTVPEGCALLCSCLPTLNKGMLAAAVGASHAALAMGEELAQVLHGFAPTHEACRARGIPTVGLSHGTVIGCLTEHGVPMAGLDHEFTAGALFRAGASAFMLGHIHRHQAWQQAGQVIAYPGSIGRLHHGEQGEKGFLLWQVGAHAASATLIPTPARRMVEFAFDGPPDMAALRQWASSQQTEGAWVRVRWTVADTARHLADRDAIAQLFQGAAGLKLEGRVVPTVRARAAGIGRDASLRHQLAHWAEVTGAQAGALCDCLDQLTRHRPEDIASQILLHATHSPTPTDRAAPEAMAPAARALAA</sequence>
<evidence type="ECO:0000256" key="1">
    <source>
        <dbReference type="SAM" id="MobiDB-lite"/>
    </source>
</evidence>
<protein>
    <submittedName>
        <fullName evidence="2">Exonuclease SbcD</fullName>
    </submittedName>
</protein>
<dbReference type="InterPro" id="IPR029052">
    <property type="entry name" value="Metallo-depent_PP-like"/>
</dbReference>
<keyword evidence="2" id="KW-0269">Exonuclease</keyword>
<name>A0A7W5FWC3_9BURK</name>
<keyword evidence="2" id="KW-0540">Nuclease</keyword>
<accession>A0A7W5FWC3</accession>
<dbReference type="Proteomes" id="UP000541535">
    <property type="component" value="Unassembled WGS sequence"/>
</dbReference>
<dbReference type="GO" id="GO:0004527">
    <property type="term" value="F:exonuclease activity"/>
    <property type="evidence" value="ECO:0007669"/>
    <property type="project" value="UniProtKB-KW"/>
</dbReference>
<gene>
    <name evidence="2" type="ORF">FHS03_004794</name>
</gene>
<keyword evidence="2" id="KW-0378">Hydrolase</keyword>
<feature type="region of interest" description="Disordered" evidence="1">
    <location>
        <begin position="407"/>
        <end position="429"/>
    </location>
</feature>
<keyword evidence="3" id="KW-1185">Reference proteome</keyword>
<dbReference type="Gene3D" id="3.60.21.10">
    <property type="match status" value="1"/>
</dbReference>
<dbReference type="PANTHER" id="PTHR30337:SF0">
    <property type="entry name" value="NUCLEASE SBCCD SUBUNIT D"/>
    <property type="match status" value="1"/>
</dbReference>
<dbReference type="InterPro" id="IPR050535">
    <property type="entry name" value="DNA_Repair-Maintenance_Comp"/>
</dbReference>
<comment type="caution">
    <text evidence="2">The sequence shown here is derived from an EMBL/GenBank/DDBJ whole genome shotgun (WGS) entry which is preliminary data.</text>
</comment>
<dbReference type="RefSeq" id="WP_183443393.1">
    <property type="nucleotide sequence ID" value="NZ_JACHXD010000019.1"/>
</dbReference>
<dbReference type="AlphaFoldDB" id="A0A7W5FWC3"/>
<reference evidence="2 3" key="1">
    <citation type="submission" date="2020-08" db="EMBL/GenBank/DDBJ databases">
        <title>Genomic Encyclopedia of Type Strains, Phase III (KMG-III): the genomes of soil and plant-associated and newly described type strains.</title>
        <authorList>
            <person name="Whitman W."/>
        </authorList>
    </citation>
    <scope>NUCLEOTIDE SEQUENCE [LARGE SCALE GENOMIC DNA]</scope>
    <source>
        <strain evidence="2 3">CECT 8897</strain>
    </source>
</reference>
<feature type="compositionally biased region" description="Low complexity" evidence="1">
    <location>
        <begin position="417"/>
        <end position="429"/>
    </location>
</feature>
<dbReference type="EMBL" id="JACHXD010000019">
    <property type="protein sequence ID" value="MBB3121702.1"/>
    <property type="molecule type" value="Genomic_DNA"/>
</dbReference>
<evidence type="ECO:0000313" key="2">
    <source>
        <dbReference type="EMBL" id="MBB3121702.1"/>
    </source>
</evidence>
<dbReference type="SUPFAM" id="SSF56300">
    <property type="entry name" value="Metallo-dependent phosphatases"/>
    <property type="match status" value="1"/>
</dbReference>
<proteinExistence type="predicted"/>
<dbReference type="PANTHER" id="PTHR30337">
    <property type="entry name" value="COMPONENT OF ATP-DEPENDENT DSDNA EXONUCLEASE"/>
    <property type="match status" value="1"/>
</dbReference>
<organism evidence="2 3">
    <name type="scientific">Pseudoduganella violacea</name>
    <dbReference type="NCBI Taxonomy" id="1715466"/>
    <lineage>
        <taxon>Bacteria</taxon>
        <taxon>Pseudomonadati</taxon>
        <taxon>Pseudomonadota</taxon>
        <taxon>Betaproteobacteria</taxon>
        <taxon>Burkholderiales</taxon>
        <taxon>Oxalobacteraceae</taxon>
        <taxon>Telluria group</taxon>
        <taxon>Pseudoduganella</taxon>
    </lineage>
</organism>